<evidence type="ECO:0000313" key="3">
    <source>
        <dbReference type="Proteomes" id="UP000788426"/>
    </source>
</evidence>
<feature type="transmembrane region" description="Helical" evidence="1">
    <location>
        <begin position="508"/>
        <end position="529"/>
    </location>
</feature>
<dbReference type="Proteomes" id="UP000788426">
    <property type="component" value="Unassembled WGS sequence"/>
</dbReference>
<reference evidence="2 3" key="1">
    <citation type="submission" date="2021-07" db="EMBL/GenBank/DDBJ databases">
        <title>Genomic diversity and antimicrobial resistance of Prevotella spp. isolated from chronic lung disease airways.</title>
        <authorList>
            <person name="Webb K.A."/>
            <person name="Olagoke O.S."/>
            <person name="Baird T."/>
            <person name="Neill J."/>
            <person name="Pham A."/>
            <person name="Wells T.J."/>
            <person name="Ramsay K.A."/>
            <person name="Bell S.C."/>
            <person name="Sarovich D.S."/>
            <person name="Price E.P."/>
        </authorList>
    </citation>
    <scope>NUCLEOTIDE SEQUENCE [LARGE SCALE GENOMIC DNA]</scope>
    <source>
        <strain evidence="2 3">SCHI0011.S.12</strain>
    </source>
</reference>
<protein>
    <submittedName>
        <fullName evidence="2">Efflux RND transporter permease subunit</fullName>
    </submittedName>
</protein>
<comment type="caution">
    <text evidence="2">The sequence shown here is derived from an EMBL/GenBank/DDBJ whole genome shotgun (WGS) entry which is preliminary data.</text>
</comment>
<evidence type="ECO:0000256" key="1">
    <source>
        <dbReference type="SAM" id="Phobius"/>
    </source>
</evidence>
<keyword evidence="1" id="KW-0812">Transmembrane</keyword>
<dbReference type="Pfam" id="PF00873">
    <property type="entry name" value="ACR_tran"/>
    <property type="match status" value="3"/>
</dbReference>
<feature type="transmembrane region" description="Helical" evidence="1">
    <location>
        <begin position="416"/>
        <end position="441"/>
    </location>
</feature>
<keyword evidence="3" id="KW-1185">Reference proteome</keyword>
<dbReference type="EMBL" id="JAHXCT010000003">
    <property type="protein sequence ID" value="MBW4769132.1"/>
    <property type="molecule type" value="Genomic_DNA"/>
</dbReference>
<dbReference type="RefSeq" id="WP_219480696.1">
    <property type="nucleotide sequence ID" value="NZ_JAHXCT010000003.1"/>
</dbReference>
<feature type="transmembrane region" description="Helical" evidence="1">
    <location>
        <begin position="391"/>
        <end position="410"/>
    </location>
</feature>
<keyword evidence="1" id="KW-1133">Transmembrane helix</keyword>
<name>A0ABS6YCZ7_9BACT</name>
<feature type="transmembrane region" description="Helical" evidence="1">
    <location>
        <begin position="557"/>
        <end position="576"/>
    </location>
</feature>
<feature type="transmembrane region" description="Helical" evidence="1">
    <location>
        <begin position="1047"/>
        <end position="1068"/>
    </location>
</feature>
<keyword evidence="1" id="KW-0472">Membrane</keyword>
<proteinExistence type="predicted"/>
<feature type="transmembrane region" description="Helical" evidence="1">
    <location>
        <begin position="1021"/>
        <end position="1040"/>
    </location>
</feature>
<organism evidence="2 3">
    <name type="scientific">Hoylesella nanceiensis</name>
    <dbReference type="NCBI Taxonomy" id="425941"/>
    <lineage>
        <taxon>Bacteria</taxon>
        <taxon>Pseudomonadati</taxon>
        <taxon>Bacteroidota</taxon>
        <taxon>Bacteroidia</taxon>
        <taxon>Bacteroidales</taxon>
        <taxon>Prevotellaceae</taxon>
        <taxon>Hoylesella</taxon>
    </lineage>
</organism>
<gene>
    <name evidence="2" type="ORF">KZO38_05085</name>
</gene>
<dbReference type="InterPro" id="IPR001036">
    <property type="entry name" value="Acrflvin-R"/>
</dbReference>
<feature type="transmembrane region" description="Helical" evidence="1">
    <location>
        <begin position="625"/>
        <end position="642"/>
    </location>
</feature>
<feature type="transmembrane region" description="Helical" evidence="1">
    <location>
        <begin position="367"/>
        <end position="384"/>
    </location>
</feature>
<feature type="transmembrane region" description="Helical" evidence="1">
    <location>
        <begin position="462"/>
        <end position="488"/>
    </location>
</feature>
<feature type="transmembrane region" description="Helical" evidence="1">
    <location>
        <begin position="1149"/>
        <end position="1165"/>
    </location>
</feature>
<feature type="transmembrane region" description="Helical" evidence="1">
    <location>
        <begin position="588"/>
        <end position="613"/>
    </location>
</feature>
<dbReference type="PANTHER" id="PTHR32063:SF19">
    <property type="entry name" value="CATION EFFLUX SYSTEM PROTEIN CUSA"/>
    <property type="match status" value="1"/>
</dbReference>
<feature type="transmembrane region" description="Helical" evidence="1">
    <location>
        <begin position="1177"/>
        <end position="1202"/>
    </location>
</feature>
<dbReference type="PANTHER" id="PTHR32063">
    <property type="match status" value="1"/>
</dbReference>
<feature type="transmembrane region" description="Helical" evidence="1">
    <location>
        <begin position="1088"/>
        <end position="1108"/>
    </location>
</feature>
<evidence type="ECO:0000313" key="2">
    <source>
        <dbReference type="EMBL" id="MBW4769132.1"/>
    </source>
</evidence>
<sequence length="1222" mass="135270">MLNKIIKYFIENRLITALLLIAILIGGVVTAPFELPHSFLPRNPVAVDAIPDVGDNQQIIATDWMGRSPKDVQEQITYPLTTSLLGIPGVKTIRSTSMFGMSFIYIIFEDDVEFYWSRSRILEKLNSLPPGLLPSGVQPTLGPDATALGQVFLYTLEGRDTKTNKPSGGWNPEELRTIQDFYVRYSLSSANGVAEVSSIGGFEKEYQVDLDPNAMRAYGVDLTAVMKAVKDANIDVGAGTFEVNKAEYLIRGLGYIKDLKDLEEAAITAKDGVSVRIKDVAKVTFGPADRRGGLDKEGQEAVGGVVVARYGSNPMHVINNVKAKIEELKVGLPEKKLKDGSISKVTIVPFYDRTQLIKETIGTLESALSHEILICIIVVLILVFNLRASAIIASMLPLAVLMTFIIMKLANIEANIVALSGIAIAIGVMVDVGVVLMENILKRLEPIQKAHKEIYGKELETLILEAVSEVSGAVFTAMATTIISFFPVFAMQAQEGKMFHPLAFTKTIALVASLLLGVLVLPTLAYWVFSFKTPRKLGALLIRLKPQRTFTWRNKTITINQIMIAIAVLLAIYLLAEAWLPLGANSGIVVNVVFVALIVGVILGLLWLLVIYYERILRWCLAHRLAFMSIPVATLIAGFLVWKNTGKEFMPTLDEGSFMLMPTSMPHSGVQMNIDYCRQIDRRVSAIPEVEMAVGKWGRANSALDPAPIQMYETTINYRSEYMLNEMGQRQRFKTDSKGRFMLKGGGTYDPEKGFRIIPKDSLIADNSGSYFRQWRKEIHTTDDIWNEISNAATLPGITGSPKLQPIATRMVMLSTGLKAPMGLKVYGPDLASIEKAGLQLEQALKHIDNINHASVFYDRTEGAPYVEIKLNREKLARYGIKVQNMQDILMTAIGGMSEGTTVEGRERFNIRVRYARELRDKPESLGNVLISASDGTQIPLSQLADIEFKKGATMISSENTFLLGYITFDKKDNVAEVDVVNNAKQTLDDLVAKGKIVLPKGVTYQFTGTYEQEAHATQRLAWVIPITLLIILLILYFQFRSVTASLIHFSGVFVAFAGGFILIGLYSQSWFMDFTIAGQNMRTLFDIHTINLSVAVWVGFIALFGIATDDGVLMGTYIHQVFEEENPQTKQEIIETVVKAGLKRIRPAAMTTASTLIALLPVLSSTGKGADIMVPMAIPTFGGMLIQTMTMLVVPVLQCWWRESVLKRERKRATKLLEQRD</sequence>
<accession>A0ABS6YCZ7</accession>